<evidence type="ECO:0000256" key="14">
    <source>
        <dbReference type="ARBA" id="ARBA00025228"/>
    </source>
</evidence>
<evidence type="ECO:0000256" key="1">
    <source>
        <dbReference type="ARBA" id="ARBA00001946"/>
    </source>
</evidence>
<feature type="transmembrane region" description="Helical" evidence="19">
    <location>
        <begin position="37"/>
        <end position="56"/>
    </location>
</feature>
<dbReference type="UniPathway" id="UPA00148">
    <property type="reaction ID" value="UER00238"/>
</dbReference>
<reference evidence="20 21" key="1">
    <citation type="submission" date="2017-05" db="EMBL/GenBank/DDBJ databases">
        <authorList>
            <person name="Song R."/>
            <person name="Chenine A.L."/>
            <person name="Ruprecht R.M."/>
        </authorList>
    </citation>
    <scope>NUCLEOTIDE SEQUENCE [LARGE SCALE GENOMIC DNA]</scope>
    <source>
        <strain evidence="20 21">CECT 8898</strain>
    </source>
</reference>
<dbReference type="GO" id="GO:0005886">
    <property type="term" value="C:plasma membrane"/>
    <property type="evidence" value="ECO:0007669"/>
    <property type="project" value="UniProtKB-SubCell"/>
</dbReference>
<evidence type="ECO:0000256" key="2">
    <source>
        <dbReference type="ARBA" id="ARBA00004651"/>
    </source>
</evidence>
<comment type="catalytic activity">
    <reaction evidence="17 19">
        <text>alpha-ribazole + adenosylcob(III)inamide-GDP = adenosylcob(III)alamin + GMP + H(+)</text>
        <dbReference type="Rhea" id="RHEA:16049"/>
        <dbReference type="ChEBI" id="CHEBI:10329"/>
        <dbReference type="ChEBI" id="CHEBI:15378"/>
        <dbReference type="ChEBI" id="CHEBI:18408"/>
        <dbReference type="ChEBI" id="CHEBI:58115"/>
        <dbReference type="ChEBI" id="CHEBI:60487"/>
        <dbReference type="EC" id="2.7.8.26"/>
    </reaction>
</comment>
<organism evidence="20 21">
    <name type="scientific">Maliponia aquimaris</name>
    <dbReference type="NCBI Taxonomy" id="1673631"/>
    <lineage>
        <taxon>Bacteria</taxon>
        <taxon>Pseudomonadati</taxon>
        <taxon>Pseudomonadota</taxon>
        <taxon>Alphaproteobacteria</taxon>
        <taxon>Rhodobacterales</taxon>
        <taxon>Paracoccaceae</taxon>
        <taxon>Maliponia</taxon>
    </lineage>
</organism>
<keyword evidence="10 19" id="KW-0812">Transmembrane</keyword>
<evidence type="ECO:0000256" key="9">
    <source>
        <dbReference type="ARBA" id="ARBA00022679"/>
    </source>
</evidence>
<evidence type="ECO:0000313" key="20">
    <source>
        <dbReference type="EMBL" id="SMX36931.1"/>
    </source>
</evidence>
<evidence type="ECO:0000256" key="4">
    <source>
        <dbReference type="ARBA" id="ARBA00010561"/>
    </source>
</evidence>
<keyword evidence="8 19" id="KW-0169">Cobalamin biosynthesis</keyword>
<comment type="cofactor">
    <cofactor evidence="1 19">
        <name>Mg(2+)</name>
        <dbReference type="ChEBI" id="CHEBI:18420"/>
    </cofactor>
</comment>
<evidence type="ECO:0000256" key="6">
    <source>
        <dbReference type="ARBA" id="ARBA00015850"/>
    </source>
</evidence>
<evidence type="ECO:0000313" key="21">
    <source>
        <dbReference type="Proteomes" id="UP000207598"/>
    </source>
</evidence>
<feature type="transmembrane region" description="Helical" evidence="19">
    <location>
        <begin position="62"/>
        <end position="82"/>
    </location>
</feature>
<evidence type="ECO:0000256" key="12">
    <source>
        <dbReference type="ARBA" id="ARBA00022989"/>
    </source>
</evidence>
<comment type="function">
    <text evidence="14 19">Joins adenosylcobinamide-GDP and alpha-ribazole to generate adenosylcobalamin (Ado-cobalamin). Also synthesizes adenosylcobalamin 5'-phosphate from adenosylcobinamide-GDP and alpha-ribazole 5'-phosphate.</text>
</comment>
<evidence type="ECO:0000256" key="10">
    <source>
        <dbReference type="ARBA" id="ARBA00022692"/>
    </source>
</evidence>
<evidence type="ECO:0000256" key="17">
    <source>
        <dbReference type="ARBA" id="ARBA00048623"/>
    </source>
</evidence>
<comment type="subcellular location">
    <subcellularLocation>
        <location evidence="2 19">Cell membrane</location>
        <topology evidence="2 19">Multi-pass membrane protein</topology>
    </subcellularLocation>
</comment>
<keyword evidence="13 19" id="KW-0472">Membrane</keyword>
<dbReference type="RefSeq" id="WP_094019962.1">
    <property type="nucleotide sequence ID" value="NZ_FXYF01000002.1"/>
</dbReference>
<dbReference type="EC" id="2.7.8.26" evidence="5 19"/>
<evidence type="ECO:0000256" key="15">
    <source>
        <dbReference type="ARBA" id="ARBA00032605"/>
    </source>
</evidence>
<dbReference type="EMBL" id="FXYF01000002">
    <property type="protein sequence ID" value="SMX36931.1"/>
    <property type="molecule type" value="Genomic_DNA"/>
</dbReference>
<feature type="transmembrane region" description="Helical" evidence="19">
    <location>
        <begin position="111"/>
        <end position="131"/>
    </location>
</feature>
<keyword evidence="12 19" id="KW-1133">Transmembrane helix</keyword>
<dbReference type="NCBIfam" id="TIGR00317">
    <property type="entry name" value="cobS"/>
    <property type="match status" value="1"/>
</dbReference>
<dbReference type="PANTHER" id="PTHR34148">
    <property type="entry name" value="ADENOSYLCOBINAMIDE-GDP RIBAZOLETRANSFERASE"/>
    <property type="match status" value="1"/>
</dbReference>
<evidence type="ECO:0000256" key="18">
    <source>
        <dbReference type="ARBA" id="ARBA00049504"/>
    </source>
</evidence>
<sequence length="251" mass="25603">MTPRRRLSEVRLAMMMLTRLPMGTLPEPVPSLTQARWAFPLAGLPVGLAMGLVLWAAQVLGLPPLAAGFVALAVAAVLTGGLHHDGLADFVDGMGGRDGTRRLEIMRDSRIGSYGVVALVLSMGLSASALGSLPGPALAGLLLVAVASRLAMLLVLDLLPPARADGMGRMAAEARDTAAWRVWLPGAALVLLVTLATGPMAIGVLAAMALAAAIVALQARRLLGGQTGDVLGAAQLCSETAGLLVLSMVLG</sequence>
<comment type="similarity">
    <text evidence="4 19">Belongs to the CobS family.</text>
</comment>
<evidence type="ECO:0000256" key="16">
    <source>
        <dbReference type="ARBA" id="ARBA00032853"/>
    </source>
</evidence>
<dbReference type="OrthoDB" id="9794626at2"/>
<comment type="catalytic activity">
    <reaction evidence="18 19">
        <text>alpha-ribazole 5'-phosphate + adenosylcob(III)inamide-GDP = adenosylcob(III)alamin 5'-phosphate + GMP + H(+)</text>
        <dbReference type="Rhea" id="RHEA:23560"/>
        <dbReference type="ChEBI" id="CHEBI:15378"/>
        <dbReference type="ChEBI" id="CHEBI:57918"/>
        <dbReference type="ChEBI" id="CHEBI:58115"/>
        <dbReference type="ChEBI" id="CHEBI:60487"/>
        <dbReference type="ChEBI" id="CHEBI:60493"/>
        <dbReference type="EC" id="2.7.8.26"/>
    </reaction>
</comment>
<feature type="transmembrane region" description="Helical" evidence="19">
    <location>
        <begin position="137"/>
        <end position="158"/>
    </location>
</feature>
<dbReference type="InterPro" id="IPR003805">
    <property type="entry name" value="CobS"/>
</dbReference>
<protein>
    <recommendedName>
        <fullName evidence="6 19">Adenosylcobinamide-GDP ribazoletransferase</fullName>
        <ecNumber evidence="5 19">2.7.8.26</ecNumber>
    </recommendedName>
    <alternativeName>
        <fullName evidence="16 19">Cobalamin synthase</fullName>
    </alternativeName>
    <alternativeName>
        <fullName evidence="15 19">Cobalamin-5'-phosphate synthase</fullName>
    </alternativeName>
</protein>
<dbReference type="Proteomes" id="UP000207598">
    <property type="component" value="Unassembled WGS sequence"/>
</dbReference>
<dbReference type="Pfam" id="PF02654">
    <property type="entry name" value="CobS"/>
    <property type="match status" value="1"/>
</dbReference>
<dbReference type="GO" id="GO:0051073">
    <property type="term" value="F:adenosylcobinamide-GDP ribazoletransferase activity"/>
    <property type="evidence" value="ECO:0007669"/>
    <property type="project" value="UniProtKB-UniRule"/>
</dbReference>
<name>A0A238K1Z5_9RHOB</name>
<keyword evidence="11 19" id="KW-0460">Magnesium</keyword>
<proteinExistence type="inferred from homology"/>
<keyword evidence="7 19" id="KW-1003">Cell membrane</keyword>
<evidence type="ECO:0000256" key="3">
    <source>
        <dbReference type="ARBA" id="ARBA00004663"/>
    </source>
</evidence>
<accession>A0A238K1Z5</accession>
<comment type="pathway">
    <text evidence="3 19">Cofactor biosynthesis; adenosylcobalamin biosynthesis; adenosylcobalamin from cob(II)yrinate a,c-diamide: step 7/7.</text>
</comment>
<feature type="transmembrane region" description="Helical" evidence="19">
    <location>
        <begin position="201"/>
        <end position="219"/>
    </location>
</feature>
<dbReference type="HAMAP" id="MF_00719">
    <property type="entry name" value="CobS"/>
    <property type="match status" value="1"/>
</dbReference>
<dbReference type="PANTHER" id="PTHR34148:SF1">
    <property type="entry name" value="ADENOSYLCOBINAMIDE-GDP RIBAZOLETRANSFERASE"/>
    <property type="match status" value="1"/>
</dbReference>
<dbReference type="GO" id="GO:0008818">
    <property type="term" value="F:cobalamin 5'-phosphate synthase activity"/>
    <property type="evidence" value="ECO:0007669"/>
    <property type="project" value="UniProtKB-UniRule"/>
</dbReference>
<evidence type="ECO:0000256" key="7">
    <source>
        <dbReference type="ARBA" id="ARBA00022475"/>
    </source>
</evidence>
<evidence type="ECO:0000256" key="8">
    <source>
        <dbReference type="ARBA" id="ARBA00022573"/>
    </source>
</evidence>
<dbReference type="AlphaFoldDB" id="A0A238K1Z5"/>
<evidence type="ECO:0000256" key="19">
    <source>
        <dbReference type="HAMAP-Rule" id="MF_00719"/>
    </source>
</evidence>
<evidence type="ECO:0000256" key="11">
    <source>
        <dbReference type="ARBA" id="ARBA00022842"/>
    </source>
</evidence>
<evidence type="ECO:0000256" key="5">
    <source>
        <dbReference type="ARBA" id="ARBA00013200"/>
    </source>
</evidence>
<gene>
    <name evidence="20" type="primary">cobS_2</name>
    <name evidence="19" type="synonym">cobS</name>
    <name evidence="20" type="ORF">MAA8898_01118</name>
</gene>
<evidence type="ECO:0000256" key="13">
    <source>
        <dbReference type="ARBA" id="ARBA00023136"/>
    </source>
</evidence>
<keyword evidence="21" id="KW-1185">Reference proteome</keyword>
<feature type="transmembrane region" description="Helical" evidence="19">
    <location>
        <begin position="178"/>
        <end position="195"/>
    </location>
</feature>
<keyword evidence="9 19" id="KW-0808">Transferase</keyword>
<dbReference type="GO" id="GO:0009236">
    <property type="term" value="P:cobalamin biosynthetic process"/>
    <property type="evidence" value="ECO:0007669"/>
    <property type="project" value="UniProtKB-UniRule"/>
</dbReference>